<dbReference type="InterPro" id="IPR029016">
    <property type="entry name" value="GAF-like_dom_sf"/>
</dbReference>
<proteinExistence type="predicted"/>
<dbReference type="Pfam" id="PF00989">
    <property type="entry name" value="PAS"/>
    <property type="match status" value="1"/>
</dbReference>
<reference evidence="2 3" key="1">
    <citation type="journal article" date="2019" name="Microb. Pathog.">
        <title>Comparison of VITEK 2, MALDI-TOF MS, 16S rRNA gene sequencing, and whole-genome sequencing for identification of Roseomonas mucosa.</title>
        <authorList>
            <person name="Rudolph W.W."/>
            <person name="Gunzer F."/>
            <person name="Trauth M."/>
            <person name="Bunk B."/>
            <person name="Bigge R."/>
            <person name="Schrottner P."/>
        </authorList>
    </citation>
    <scope>NUCLEOTIDE SEQUENCE [LARGE SCALE GENOMIC DNA]</scope>
    <source>
        <strain evidence="2 3">DSM 103800</strain>
    </source>
</reference>
<evidence type="ECO:0000313" key="2">
    <source>
        <dbReference type="EMBL" id="MDT8333978.1"/>
    </source>
</evidence>
<dbReference type="SMART" id="SM00065">
    <property type="entry name" value="GAF"/>
    <property type="match status" value="1"/>
</dbReference>
<dbReference type="EMBL" id="JAVVDO010000097">
    <property type="protein sequence ID" value="MDT8333978.1"/>
    <property type="molecule type" value="Genomic_DNA"/>
</dbReference>
<accession>A0ABU3MNS7</accession>
<organism evidence="2 3">
    <name type="scientific">Roseomonas gilardii</name>
    <dbReference type="NCBI Taxonomy" id="257708"/>
    <lineage>
        <taxon>Bacteria</taxon>
        <taxon>Pseudomonadati</taxon>
        <taxon>Pseudomonadota</taxon>
        <taxon>Alphaproteobacteria</taxon>
        <taxon>Acetobacterales</taxon>
        <taxon>Roseomonadaceae</taxon>
        <taxon>Roseomonas</taxon>
    </lineage>
</organism>
<feature type="domain" description="PAS" evidence="1">
    <location>
        <begin position="174"/>
        <end position="247"/>
    </location>
</feature>
<dbReference type="Gene3D" id="3.30.450.20">
    <property type="entry name" value="PAS domain"/>
    <property type="match status" value="1"/>
</dbReference>
<dbReference type="NCBIfam" id="TIGR00229">
    <property type="entry name" value="sensory_box"/>
    <property type="match status" value="1"/>
</dbReference>
<dbReference type="InterPro" id="IPR035965">
    <property type="entry name" value="PAS-like_dom_sf"/>
</dbReference>
<dbReference type="InterPro" id="IPR013767">
    <property type="entry name" value="PAS_fold"/>
</dbReference>
<dbReference type="SMART" id="SM00091">
    <property type="entry name" value="PAS"/>
    <property type="match status" value="1"/>
</dbReference>
<dbReference type="SUPFAM" id="SSF55785">
    <property type="entry name" value="PYP-like sensor domain (PAS domain)"/>
    <property type="match status" value="1"/>
</dbReference>
<dbReference type="InterPro" id="IPR000014">
    <property type="entry name" value="PAS"/>
</dbReference>
<dbReference type="Proteomes" id="UP001258945">
    <property type="component" value="Unassembled WGS sequence"/>
</dbReference>
<feature type="non-terminal residue" evidence="2">
    <location>
        <position position="281"/>
    </location>
</feature>
<dbReference type="PROSITE" id="PS50112">
    <property type="entry name" value="PAS"/>
    <property type="match status" value="1"/>
</dbReference>
<comment type="caution">
    <text evidence="2">The sequence shown here is derived from an EMBL/GenBank/DDBJ whole genome shotgun (WGS) entry which is preliminary data.</text>
</comment>
<dbReference type="InterPro" id="IPR003018">
    <property type="entry name" value="GAF"/>
</dbReference>
<dbReference type="RefSeq" id="WP_314285713.1">
    <property type="nucleotide sequence ID" value="NZ_JAVVDO010000097.1"/>
</dbReference>
<gene>
    <name evidence="2" type="ORF">RQ831_23285</name>
</gene>
<dbReference type="PANTHER" id="PTHR43102:SF2">
    <property type="entry name" value="GAF DOMAIN-CONTAINING PROTEIN"/>
    <property type="match status" value="1"/>
</dbReference>
<dbReference type="Gene3D" id="3.30.450.40">
    <property type="match status" value="1"/>
</dbReference>
<sequence length="281" mass="31171">MTDQNEKRPWTEAERLAALDSYAILDTPPEQDFDDLVRLAAELLEAPMAAVNLIAESRQWFKAEVGLGVREMPLDDSICSRMLLQRGELIVPDLLEDPRFSCNPLVNAGSGLRFYAGELLQTPDGLPLGTLCVLDTKPRPEGLTARQRFVLKTLARQVMSQLTLRLSLARQARSEALRRQVLDSANDFAIISTDLAGRVSGWNAGAANILGWTEAEILGRPADVIFVPEDRAAGLPEVEMERAARNGRAADERWHRRKDGSRFWASGETMPLRDERGAHTG</sequence>
<evidence type="ECO:0000313" key="3">
    <source>
        <dbReference type="Proteomes" id="UP001258945"/>
    </source>
</evidence>
<dbReference type="SUPFAM" id="SSF55781">
    <property type="entry name" value="GAF domain-like"/>
    <property type="match status" value="1"/>
</dbReference>
<evidence type="ECO:0000259" key="1">
    <source>
        <dbReference type="PROSITE" id="PS50112"/>
    </source>
</evidence>
<name>A0ABU3MNS7_9PROT</name>
<dbReference type="CDD" id="cd00130">
    <property type="entry name" value="PAS"/>
    <property type="match status" value="1"/>
</dbReference>
<dbReference type="PANTHER" id="PTHR43102">
    <property type="entry name" value="SLR1143 PROTEIN"/>
    <property type="match status" value="1"/>
</dbReference>
<protein>
    <submittedName>
        <fullName evidence="2">PAS domain S-box protein</fullName>
    </submittedName>
</protein>
<keyword evidence="3" id="KW-1185">Reference proteome</keyword>